<keyword evidence="2" id="KW-0547">Nucleotide-binding</keyword>
<reference evidence="8" key="1">
    <citation type="submission" date="2022-10" db="EMBL/GenBank/DDBJ databases">
        <title>The WGS of Solirubrobacter ginsenosidimutans DSM 21036.</title>
        <authorList>
            <person name="Jiang Z."/>
        </authorList>
    </citation>
    <scope>NUCLEOTIDE SEQUENCE</scope>
    <source>
        <strain evidence="8">DSM 21036</strain>
    </source>
</reference>
<dbReference type="EC" id="6.3.4.15" evidence="5"/>
<dbReference type="InterPro" id="IPR003142">
    <property type="entry name" value="BPL_C"/>
</dbReference>
<evidence type="ECO:0000256" key="4">
    <source>
        <dbReference type="ARBA" id="ARBA00023267"/>
    </source>
</evidence>
<keyword evidence="4" id="KW-0092">Biotin</keyword>
<organism evidence="8 9">
    <name type="scientific">Solirubrobacter ginsenosidimutans</name>
    <dbReference type="NCBI Taxonomy" id="490573"/>
    <lineage>
        <taxon>Bacteria</taxon>
        <taxon>Bacillati</taxon>
        <taxon>Actinomycetota</taxon>
        <taxon>Thermoleophilia</taxon>
        <taxon>Solirubrobacterales</taxon>
        <taxon>Solirubrobacteraceae</taxon>
        <taxon>Solirubrobacter</taxon>
    </lineage>
</organism>
<dbReference type="EMBL" id="JAPDOD010000061">
    <property type="protein sequence ID" value="MDA0166225.1"/>
    <property type="molecule type" value="Genomic_DNA"/>
</dbReference>
<dbReference type="AlphaFoldDB" id="A0A9X3N0M7"/>
<dbReference type="Proteomes" id="UP001149140">
    <property type="component" value="Unassembled WGS sequence"/>
</dbReference>
<feature type="compositionally biased region" description="Basic and acidic residues" evidence="6">
    <location>
        <begin position="18"/>
        <end position="28"/>
    </location>
</feature>
<keyword evidence="9" id="KW-1185">Reference proteome</keyword>
<dbReference type="Pfam" id="PF03099">
    <property type="entry name" value="BPL_LplA_LipB"/>
    <property type="match status" value="1"/>
</dbReference>
<dbReference type="Pfam" id="PF02237">
    <property type="entry name" value="BPL_C"/>
    <property type="match status" value="1"/>
</dbReference>
<evidence type="ECO:0000313" key="9">
    <source>
        <dbReference type="Proteomes" id="UP001149140"/>
    </source>
</evidence>
<dbReference type="PANTHER" id="PTHR12835">
    <property type="entry name" value="BIOTIN PROTEIN LIGASE"/>
    <property type="match status" value="1"/>
</dbReference>
<evidence type="ECO:0000256" key="6">
    <source>
        <dbReference type="SAM" id="MobiDB-lite"/>
    </source>
</evidence>
<evidence type="ECO:0000256" key="2">
    <source>
        <dbReference type="ARBA" id="ARBA00022741"/>
    </source>
</evidence>
<gene>
    <name evidence="8" type="ORF">OM076_38525</name>
</gene>
<feature type="domain" description="BPL/LPL catalytic" evidence="7">
    <location>
        <begin position="1"/>
        <end position="165"/>
    </location>
</feature>
<dbReference type="CDD" id="cd16442">
    <property type="entry name" value="BPL"/>
    <property type="match status" value="1"/>
</dbReference>
<dbReference type="PANTHER" id="PTHR12835:SF5">
    <property type="entry name" value="BIOTIN--PROTEIN LIGASE"/>
    <property type="match status" value="1"/>
</dbReference>
<dbReference type="InterPro" id="IPR008988">
    <property type="entry name" value="Transcriptional_repressor_C"/>
</dbReference>
<dbReference type="Gene3D" id="3.30.930.10">
    <property type="entry name" value="Bira Bifunctional Protein, Domain 2"/>
    <property type="match status" value="1"/>
</dbReference>
<dbReference type="InterPro" id="IPR004408">
    <property type="entry name" value="Biotin_CoA_COase_ligase"/>
</dbReference>
<dbReference type="NCBIfam" id="TIGR00121">
    <property type="entry name" value="birA_ligase"/>
    <property type="match status" value="1"/>
</dbReference>
<dbReference type="PROSITE" id="PS51733">
    <property type="entry name" value="BPL_LPL_CATALYTIC"/>
    <property type="match status" value="1"/>
</dbReference>
<comment type="caution">
    <text evidence="8">The sequence shown here is derived from an EMBL/GenBank/DDBJ whole genome shotgun (WGS) entry which is preliminary data.</text>
</comment>
<dbReference type="Gene3D" id="2.30.30.100">
    <property type="match status" value="1"/>
</dbReference>
<keyword evidence="3" id="KW-0067">ATP-binding</keyword>
<accession>A0A9X3N0M7</accession>
<feature type="region of interest" description="Disordered" evidence="6">
    <location>
        <begin position="1"/>
        <end position="49"/>
    </location>
</feature>
<dbReference type="InterPro" id="IPR004143">
    <property type="entry name" value="BPL_LPL_catalytic"/>
</dbReference>
<dbReference type="SUPFAM" id="SSF50037">
    <property type="entry name" value="C-terminal domain of transcriptional repressors"/>
    <property type="match status" value="1"/>
</dbReference>
<dbReference type="GO" id="GO:0005737">
    <property type="term" value="C:cytoplasm"/>
    <property type="evidence" value="ECO:0007669"/>
    <property type="project" value="TreeGrafter"/>
</dbReference>
<proteinExistence type="predicted"/>
<dbReference type="GO" id="GO:0005524">
    <property type="term" value="F:ATP binding"/>
    <property type="evidence" value="ECO:0007669"/>
    <property type="project" value="UniProtKB-KW"/>
</dbReference>
<evidence type="ECO:0000256" key="3">
    <source>
        <dbReference type="ARBA" id="ARBA00022840"/>
    </source>
</evidence>
<evidence type="ECO:0000259" key="7">
    <source>
        <dbReference type="PROSITE" id="PS51733"/>
    </source>
</evidence>
<name>A0A9X3N0M7_9ACTN</name>
<dbReference type="InterPro" id="IPR045864">
    <property type="entry name" value="aa-tRNA-synth_II/BPL/LPL"/>
</dbReference>
<sequence length="222" mass="22901">MSLGEPREHHASIGSTNERARELAEEGAAHGTLVTASEQTAGRGRQGRSWVTPPDVAIAASLILREFDDLLPLRAGLAVADVAGPSALVKWPNDVWIDGRKVAGILVEARGWAVLGIGVNVAVDVAALPPEAAAVAGTLGRDPSELDATLSALLSALETRLDEPKSATLEALRERDALLGKTVRWDGGEGIGAGIDDTGALLVQLPDGTTTTLNAGEVTLSV</sequence>
<evidence type="ECO:0000256" key="1">
    <source>
        <dbReference type="ARBA" id="ARBA00022598"/>
    </source>
</evidence>
<evidence type="ECO:0000256" key="5">
    <source>
        <dbReference type="ARBA" id="ARBA00024227"/>
    </source>
</evidence>
<protein>
    <recommendedName>
        <fullName evidence="5">biotin--[biotin carboxyl-carrier protein] ligase</fullName>
        <ecNumber evidence="5">6.3.4.15</ecNumber>
    </recommendedName>
</protein>
<dbReference type="GO" id="GO:0004077">
    <property type="term" value="F:biotin--[biotin carboxyl-carrier protein] ligase activity"/>
    <property type="evidence" value="ECO:0007669"/>
    <property type="project" value="UniProtKB-EC"/>
</dbReference>
<feature type="compositionally biased region" description="Basic and acidic residues" evidence="6">
    <location>
        <begin position="1"/>
        <end position="11"/>
    </location>
</feature>
<evidence type="ECO:0000313" key="8">
    <source>
        <dbReference type="EMBL" id="MDA0166225.1"/>
    </source>
</evidence>
<dbReference type="RefSeq" id="WP_270045482.1">
    <property type="nucleotide sequence ID" value="NZ_JAPDOD010000061.1"/>
</dbReference>
<keyword evidence="1 8" id="KW-0436">Ligase</keyword>
<dbReference type="SUPFAM" id="SSF55681">
    <property type="entry name" value="Class II aaRS and biotin synthetases"/>
    <property type="match status" value="1"/>
</dbReference>